<dbReference type="AlphaFoldDB" id="A0AAU7Q9I5"/>
<dbReference type="NCBIfam" id="NF008316">
    <property type="entry name" value="PRK11104.1"/>
    <property type="match status" value="1"/>
</dbReference>
<keyword evidence="6 7" id="KW-0627">Porphyrin biosynthesis</keyword>
<dbReference type="SUPFAM" id="SSF52218">
    <property type="entry name" value="Flavoproteins"/>
    <property type="match status" value="1"/>
</dbReference>
<comment type="pathway">
    <text evidence="7">Porphyrin-containing compound metabolism; protoporphyrin-IX biosynthesis; protoporphyrin-IX from protoporphyrinogen-IX: step 1/1.</text>
</comment>
<comment type="catalytic activity">
    <reaction evidence="7">
        <text>protoporphyrinogen IX + 3 a ubiquinone = protoporphyrin IX + 3 a ubiquinol</text>
        <dbReference type="Rhea" id="RHEA:63936"/>
        <dbReference type="Rhea" id="RHEA-COMP:9565"/>
        <dbReference type="Rhea" id="RHEA-COMP:9566"/>
        <dbReference type="ChEBI" id="CHEBI:16389"/>
        <dbReference type="ChEBI" id="CHEBI:17976"/>
        <dbReference type="ChEBI" id="CHEBI:57306"/>
        <dbReference type="ChEBI" id="CHEBI:57307"/>
    </reaction>
</comment>
<evidence type="ECO:0000313" key="9">
    <source>
        <dbReference type="EMBL" id="XBS69587.1"/>
    </source>
</evidence>
<dbReference type="EMBL" id="CP157947">
    <property type="protein sequence ID" value="XBS69587.1"/>
    <property type="molecule type" value="Genomic_DNA"/>
</dbReference>
<dbReference type="InterPro" id="IPR026816">
    <property type="entry name" value="Flavodoxin_dom"/>
</dbReference>
<feature type="domain" description="Flavodoxin-like" evidence="8">
    <location>
        <begin position="3"/>
        <end position="164"/>
    </location>
</feature>
<dbReference type="Gene3D" id="3.40.50.360">
    <property type="match status" value="1"/>
</dbReference>
<dbReference type="InterPro" id="IPR001226">
    <property type="entry name" value="Flavodoxin_CS"/>
</dbReference>
<keyword evidence="5" id="KW-0472">Membrane</keyword>
<keyword evidence="7" id="KW-1003">Cell membrane</keyword>
<evidence type="ECO:0000256" key="7">
    <source>
        <dbReference type="HAMAP-Rule" id="MF_00853"/>
    </source>
</evidence>
<keyword evidence="4 7" id="KW-0560">Oxidoreductase</keyword>
<organism evidence="9">
    <name type="scientific">Acerihabitans sp. KWT182</name>
    <dbReference type="NCBI Taxonomy" id="3157919"/>
    <lineage>
        <taxon>Bacteria</taxon>
        <taxon>Pseudomonadati</taxon>
        <taxon>Pseudomonadota</taxon>
        <taxon>Gammaproteobacteria</taxon>
        <taxon>Enterobacterales</taxon>
        <taxon>Pectobacteriaceae</taxon>
        <taxon>Acerihabitans</taxon>
    </lineage>
</organism>
<evidence type="ECO:0000256" key="5">
    <source>
        <dbReference type="ARBA" id="ARBA00023136"/>
    </source>
</evidence>
<dbReference type="PROSITE" id="PS00201">
    <property type="entry name" value="FLAVODOXIN"/>
    <property type="match status" value="1"/>
</dbReference>
<accession>A0AAU7Q9I5</accession>
<dbReference type="GO" id="GO:0005886">
    <property type="term" value="C:plasma membrane"/>
    <property type="evidence" value="ECO:0007669"/>
    <property type="project" value="UniProtKB-SubCell"/>
</dbReference>
<dbReference type="GO" id="GO:0070819">
    <property type="term" value="F:menaquinone-dependent protoporphyrinogen oxidase activity"/>
    <property type="evidence" value="ECO:0007669"/>
    <property type="project" value="UniProtKB-UniRule"/>
</dbReference>
<evidence type="ECO:0000256" key="4">
    <source>
        <dbReference type="ARBA" id="ARBA00023002"/>
    </source>
</evidence>
<dbReference type="InterPro" id="IPR044264">
    <property type="entry name" value="HemG"/>
</dbReference>
<dbReference type="PROSITE" id="PS50902">
    <property type="entry name" value="FLAVODOXIN_LIKE"/>
    <property type="match status" value="1"/>
</dbReference>
<comment type="catalytic activity">
    <reaction evidence="7">
        <text>protoporphyrinogen IX + 3 a quinone = protoporphyrin IX + 3 a quinol</text>
        <dbReference type="Rhea" id="RHEA:65032"/>
        <dbReference type="ChEBI" id="CHEBI:24646"/>
        <dbReference type="ChEBI" id="CHEBI:57306"/>
        <dbReference type="ChEBI" id="CHEBI:57307"/>
        <dbReference type="ChEBI" id="CHEBI:132124"/>
        <dbReference type="EC" id="1.3.5.3"/>
    </reaction>
</comment>
<dbReference type="GO" id="GO:0006782">
    <property type="term" value="P:protoporphyrinogen IX biosynthetic process"/>
    <property type="evidence" value="ECO:0007669"/>
    <property type="project" value="UniProtKB-UniRule"/>
</dbReference>
<comment type="cofactor">
    <cofactor evidence="7">
        <name>FMN</name>
        <dbReference type="ChEBI" id="CHEBI:58210"/>
    </cofactor>
    <text evidence="7">Binds 1 FMN non-covalently per subunit.</text>
</comment>
<dbReference type="PANTHER" id="PTHR38030:SF2">
    <property type="entry name" value="PROTOPORPHYRINOGEN IX DEHYDROGENASE [QUINONE]"/>
    <property type="match status" value="1"/>
</dbReference>
<dbReference type="InterPro" id="IPR029039">
    <property type="entry name" value="Flavoprotein-like_sf"/>
</dbReference>
<dbReference type="PANTHER" id="PTHR38030">
    <property type="entry name" value="PROTOPORPHYRINOGEN IX DEHYDROGENASE [MENAQUINONE]"/>
    <property type="match status" value="1"/>
</dbReference>
<keyword evidence="3 7" id="KW-0547">Nucleotide-binding</keyword>
<dbReference type="HAMAP" id="MF_00853">
    <property type="entry name" value="HemG"/>
    <property type="match status" value="1"/>
</dbReference>
<evidence type="ECO:0000259" key="8">
    <source>
        <dbReference type="PROSITE" id="PS50902"/>
    </source>
</evidence>
<proteinExistence type="inferred from homology"/>
<comment type="subcellular location">
    <subcellularLocation>
        <location evidence="7">Cell membrane</location>
        <topology evidence="7">Peripheral membrane protein</topology>
    </subcellularLocation>
</comment>
<protein>
    <recommendedName>
        <fullName evidence="7">Protoporphyrinogen IX dehydrogenase [quinone]</fullName>
        <ecNumber evidence="7">1.3.5.3</ecNumber>
    </recommendedName>
    <alternativeName>
        <fullName evidence="7">Protoporphyrinogen IX dehydrogenase [menaquinone]</fullName>
    </alternativeName>
    <alternativeName>
        <fullName evidence="7">Protoporphyrinogen IX dehydrogenase [ubiquinone]</fullName>
    </alternativeName>
    <alternativeName>
        <fullName evidence="7">Protoporphyrinogen oxidase</fullName>
        <shortName evidence="7">PPO</shortName>
    </alternativeName>
</protein>
<comment type="function">
    <text evidence="7">Catalyzes the 6-electron oxidation of protoporphyrinogen IX to form protoporphyrin IX; under anaerobic conditions uses menaquinone as an electron acceptor, under aerobic conditions uses ubiquinone as an electron acceptor.</text>
</comment>
<evidence type="ECO:0000256" key="3">
    <source>
        <dbReference type="ARBA" id="ARBA00022741"/>
    </source>
</evidence>
<gene>
    <name evidence="7 9" type="primary">hemG</name>
    <name evidence="9" type="ORF">ABK905_25150</name>
</gene>
<reference evidence="9" key="1">
    <citation type="submission" date="2024-06" db="EMBL/GenBank/DDBJ databases">
        <authorList>
            <person name="Coelho C."/>
            <person name="Bento M."/>
            <person name="Garcia E."/>
            <person name="Camelo A."/>
            <person name="Brandao I."/>
            <person name="Espirito Santo C."/>
            <person name="Trovao J."/>
            <person name="Verissimo A."/>
            <person name="Costa J."/>
            <person name="Tiago I."/>
        </authorList>
    </citation>
    <scope>NUCLEOTIDE SEQUENCE</scope>
    <source>
        <strain evidence="9">KWT182</strain>
    </source>
</reference>
<dbReference type="GO" id="GO:0004729">
    <property type="term" value="F:oxygen-dependent protoporphyrinogen oxidase activity"/>
    <property type="evidence" value="ECO:0007669"/>
    <property type="project" value="InterPro"/>
</dbReference>
<dbReference type="InterPro" id="IPR052200">
    <property type="entry name" value="Protoporphyrinogen_IX_DH"/>
</dbReference>
<evidence type="ECO:0000256" key="2">
    <source>
        <dbReference type="ARBA" id="ARBA00022643"/>
    </source>
</evidence>
<dbReference type="GO" id="GO:0010181">
    <property type="term" value="F:FMN binding"/>
    <property type="evidence" value="ECO:0007669"/>
    <property type="project" value="UniProtKB-UniRule"/>
</dbReference>
<comment type="similarity">
    <text evidence="7">Belongs to the HemG family.</text>
</comment>
<dbReference type="GO" id="GO:0009055">
    <property type="term" value="F:electron transfer activity"/>
    <property type="evidence" value="ECO:0007669"/>
    <property type="project" value="InterPro"/>
</dbReference>
<keyword evidence="2 7" id="KW-0288">FMN</keyword>
<dbReference type="Pfam" id="PF12724">
    <property type="entry name" value="Flavodoxin_5"/>
    <property type="match status" value="1"/>
</dbReference>
<sequence length="177" mass="20162">MRILILFSSRDGQTRKIAQFLAANLEGAICEVFDLKQAAGLTLQRYDGVIIGAAIRYGHYAVELHDFIRRHLDWLNGLPSAFFSVNLTARKPDKRTPDTNAYTRKFLAATPWRPNRCAVFAGALRYPQYRWLDRIMIQLIMRITGGETDSSKEVEYTDWQQVTAFAHDFAVFAGKAS</sequence>
<comment type="catalytic activity">
    <reaction evidence="7">
        <text>protoporphyrinogen IX + 3 a menaquinone = protoporphyrin IX + 3 a menaquinol</text>
        <dbReference type="Rhea" id="RHEA:27409"/>
        <dbReference type="Rhea" id="RHEA-COMP:9537"/>
        <dbReference type="Rhea" id="RHEA-COMP:9539"/>
        <dbReference type="ChEBI" id="CHEBI:16374"/>
        <dbReference type="ChEBI" id="CHEBI:18151"/>
        <dbReference type="ChEBI" id="CHEBI:57306"/>
        <dbReference type="ChEBI" id="CHEBI:57307"/>
        <dbReference type="EC" id="1.3.5.3"/>
    </reaction>
</comment>
<evidence type="ECO:0000256" key="1">
    <source>
        <dbReference type="ARBA" id="ARBA00022630"/>
    </source>
</evidence>
<dbReference type="EC" id="1.3.5.3" evidence="7"/>
<keyword evidence="1 7" id="KW-0285">Flavoprotein</keyword>
<name>A0AAU7Q9I5_9GAMM</name>
<evidence type="ECO:0000256" key="6">
    <source>
        <dbReference type="ARBA" id="ARBA00023244"/>
    </source>
</evidence>
<dbReference type="InterPro" id="IPR008254">
    <property type="entry name" value="Flavodoxin/NO_synth"/>
</dbReference>